<dbReference type="KEGG" id="nta:107764436"/>
<dbReference type="PANTHER" id="PTHR31639:SF70">
    <property type="entry name" value="FBD DOMAIN-CONTAINING PROTEIN"/>
    <property type="match status" value="1"/>
</dbReference>
<dbReference type="Proteomes" id="UP000790787">
    <property type="component" value="Chromosome 12"/>
</dbReference>
<accession>A0A1S3XF45</accession>
<proteinExistence type="predicted"/>
<dbReference type="PANTHER" id="PTHR31639">
    <property type="entry name" value="F-BOX PROTEIN-LIKE"/>
    <property type="match status" value="1"/>
</dbReference>
<dbReference type="Pfam" id="PF23622">
    <property type="entry name" value="LRR_At1g61320_AtMIF1"/>
    <property type="match status" value="1"/>
</dbReference>
<dbReference type="InterPro" id="IPR036047">
    <property type="entry name" value="F-box-like_dom_sf"/>
</dbReference>
<evidence type="ECO:0000313" key="2">
    <source>
        <dbReference type="Proteomes" id="UP000790787"/>
    </source>
</evidence>
<reference evidence="3" key="2">
    <citation type="submission" date="2025-08" db="UniProtKB">
        <authorList>
            <consortium name="RefSeq"/>
        </authorList>
    </citation>
    <scope>IDENTIFICATION</scope>
    <source>
        <tissue evidence="3">Leaf</tissue>
    </source>
</reference>
<reference evidence="2" key="1">
    <citation type="journal article" date="2014" name="Nat. Commun.">
        <title>The tobacco genome sequence and its comparison with those of tomato and potato.</title>
        <authorList>
            <person name="Sierro N."/>
            <person name="Battey J.N."/>
            <person name="Ouadi S."/>
            <person name="Bakaher N."/>
            <person name="Bovet L."/>
            <person name="Willig A."/>
            <person name="Goepfert S."/>
            <person name="Peitsch M.C."/>
            <person name="Ivanov N.V."/>
        </authorList>
    </citation>
    <scope>NUCLEOTIDE SEQUENCE [LARGE SCALE GENOMIC DNA]</scope>
</reference>
<dbReference type="Gene3D" id="3.80.10.10">
    <property type="entry name" value="Ribonuclease Inhibitor"/>
    <property type="match status" value="1"/>
</dbReference>
<dbReference type="GeneID" id="107764436"/>
<sequence length="339" mass="38483">MMTKSYKRLEDGRDKLDGITDLPINVIKQIQEHMTIEDVARNSVLSSKWRHIWASNPKLTISADFCIKGKQSSTTDIINRMLHLSRNGLVELTLQNPGNQNAPYKLPSYVYDMELEQLSLSSCIFRPPCSFGGFHKLKSLKLDGVAFELDVATSFLSIPNLLDLMFVQCSGVHHLNTIKWITFKDCRKVKLFAVIPQEEVSQNRQNEAMNLVKLLSSLYEVRALILDGCSLKFLASGDVANLEFYGFDFNDEDQICSLLCILRSSPNLKLLNLLLSRIKNGSRKIDVNQLKGQGFRIDELKNLRALGIHRFHGSRVELLFVRLVLTSVPILEKMIINVT</sequence>
<dbReference type="RefSeq" id="XP_016438485.1">
    <property type="nucleotide sequence ID" value="XM_016582999.1"/>
</dbReference>
<evidence type="ECO:0000313" key="3">
    <source>
        <dbReference type="RefSeq" id="XP_016438485.1"/>
    </source>
</evidence>
<dbReference type="OMA" id="LEYTNIV"/>
<dbReference type="PaxDb" id="4097-A0A1S3XF45"/>
<name>A0A1S3XF45_TOBAC</name>
<protein>
    <submittedName>
        <fullName evidence="3">F-box/FBD/LRR-repeat protein At1g13570-like</fullName>
    </submittedName>
</protein>
<dbReference type="SUPFAM" id="SSF52047">
    <property type="entry name" value="RNI-like"/>
    <property type="match status" value="1"/>
</dbReference>
<dbReference type="SUPFAM" id="SSF81383">
    <property type="entry name" value="F-box domain"/>
    <property type="match status" value="1"/>
</dbReference>
<dbReference type="OrthoDB" id="1722980at2759"/>
<dbReference type="InterPro" id="IPR032675">
    <property type="entry name" value="LRR_dom_sf"/>
</dbReference>
<gene>
    <name evidence="3" type="primary">LOC107764436</name>
</gene>
<dbReference type="STRING" id="4097.A0A1S3XF45"/>
<organism evidence="2 3">
    <name type="scientific">Nicotiana tabacum</name>
    <name type="common">Common tobacco</name>
    <dbReference type="NCBI Taxonomy" id="4097"/>
    <lineage>
        <taxon>Eukaryota</taxon>
        <taxon>Viridiplantae</taxon>
        <taxon>Streptophyta</taxon>
        <taxon>Embryophyta</taxon>
        <taxon>Tracheophyta</taxon>
        <taxon>Spermatophyta</taxon>
        <taxon>Magnoliopsida</taxon>
        <taxon>eudicotyledons</taxon>
        <taxon>Gunneridae</taxon>
        <taxon>Pentapetalae</taxon>
        <taxon>asterids</taxon>
        <taxon>lamiids</taxon>
        <taxon>Solanales</taxon>
        <taxon>Solanaceae</taxon>
        <taxon>Nicotianoideae</taxon>
        <taxon>Nicotianeae</taxon>
        <taxon>Nicotiana</taxon>
    </lineage>
</organism>
<keyword evidence="2" id="KW-1185">Reference proteome</keyword>
<evidence type="ECO:0000259" key="1">
    <source>
        <dbReference type="Pfam" id="PF23622"/>
    </source>
</evidence>
<dbReference type="InterPro" id="IPR055357">
    <property type="entry name" value="LRR_At1g61320_AtMIF1"/>
</dbReference>
<dbReference type="AlphaFoldDB" id="A0A1S3XF45"/>
<feature type="domain" description="At1g61320/AtMIF1 LRR" evidence="1">
    <location>
        <begin position="70"/>
        <end position="176"/>
    </location>
</feature>